<protein>
    <submittedName>
        <fullName evidence="10">Branched-chain amino acid transport system permease protein</fullName>
    </submittedName>
</protein>
<feature type="transmembrane region" description="Helical" evidence="9">
    <location>
        <begin position="136"/>
        <end position="162"/>
    </location>
</feature>
<feature type="transmembrane region" description="Helical" evidence="9">
    <location>
        <begin position="55"/>
        <end position="74"/>
    </location>
</feature>
<evidence type="ECO:0000256" key="8">
    <source>
        <dbReference type="ARBA" id="ARBA00037998"/>
    </source>
</evidence>
<accession>A0ABX0SZS7</accession>
<evidence type="ECO:0000256" key="6">
    <source>
        <dbReference type="ARBA" id="ARBA00022989"/>
    </source>
</evidence>
<keyword evidence="3" id="KW-1003">Cell membrane</keyword>
<feature type="transmembrane region" description="Helical" evidence="9">
    <location>
        <begin position="31"/>
        <end position="49"/>
    </location>
</feature>
<comment type="caution">
    <text evidence="10">The sequence shown here is derived from an EMBL/GenBank/DDBJ whole genome shotgun (WGS) entry which is preliminary data.</text>
</comment>
<name>A0ABX0SZS7_9PSEU</name>
<evidence type="ECO:0000256" key="4">
    <source>
        <dbReference type="ARBA" id="ARBA00022692"/>
    </source>
</evidence>
<dbReference type="InterPro" id="IPR052157">
    <property type="entry name" value="BCAA_transport_permease"/>
</dbReference>
<dbReference type="InterPro" id="IPR001851">
    <property type="entry name" value="ABC_transp_permease"/>
</dbReference>
<sequence length="285" mass="29572">MTLIFGGLALGAVYAFVAIGYNIVFISSKTFNFAQAQLIMIGSFVAYTGLVTLHLPAPIVALLALAVVFVVAAIEERVAIRPLKDPHAVLVTTLGASVLLDGAAQLIWGTQPLPVPFFGGDGVLTILGGRAYPVELALVVVAVLLVLLLTWASRRFVLGLALLGMSEDREAAMLRGVNVRRLVFGSFACAGALAGVLGLFVGPETYAVATLGTALALKGFVVLAIGGFGSIPGTLVGGLIVGLVEALASRYFGGEFATIAVFAVFITILMARPAGLFVRTRERAV</sequence>
<dbReference type="EMBL" id="JAANOU010000001">
    <property type="protein sequence ID" value="NIH80825.1"/>
    <property type="molecule type" value="Genomic_DNA"/>
</dbReference>
<gene>
    <name evidence="10" type="ORF">FHX46_003355</name>
</gene>
<dbReference type="Pfam" id="PF02653">
    <property type="entry name" value="BPD_transp_2"/>
    <property type="match status" value="1"/>
</dbReference>
<feature type="transmembrane region" description="Helical" evidence="9">
    <location>
        <begin position="259"/>
        <end position="278"/>
    </location>
</feature>
<dbReference type="CDD" id="cd06582">
    <property type="entry name" value="TM_PBP1_LivH_like"/>
    <property type="match status" value="1"/>
</dbReference>
<dbReference type="PANTHER" id="PTHR11795:SF450">
    <property type="entry name" value="ABC TRANSPORTER PERMEASE PROTEIN"/>
    <property type="match status" value="1"/>
</dbReference>
<dbReference type="RefSeq" id="WP_167115653.1">
    <property type="nucleotide sequence ID" value="NZ_JAANOU010000001.1"/>
</dbReference>
<evidence type="ECO:0000313" key="11">
    <source>
        <dbReference type="Proteomes" id="UP000754495"/>
    </source>
</evidence>
<reference evidence="10 11" key="1">
    <citation type="submission" date="2020-03" db="EMBL/GenBank/DDBJ databases">
        <title>Sequencing the genomes of 1000 actinobacteria strains.</title>
        <authorList>
            <person name="Klenk H.-P."/>
        </authorList>
    </citation>
    <scope>NUCLEOTIDE SEQUENCE [LARGE SCALE GENOMIC DNA]</scope>
    <source>
        <strain evidence="10 11">DSM 45668</strain>
    </source>
</reference>
<keyword evidence="7 9" id="KW-0472">Membrane</keyword>
<feature type="transmembrane region" description="Helical" evidence="9">
    <location>
        <begin position="6"/>
        <end position="24"/>
    </location>
</feature>
<organism evidence="10 11">
    <name type="scientific">Amycolatopsis viridis</name>
    <dbReference type="NCBI Taxonomy" id="185678"/>
    <lineage>
        <taxon>Bacteria</taxon>
        <taxon>Bacillati</taxon>
        <taxon>Actinomycetota</taxon>
        <taxon>Actinomycetes</taxon>
        <taxon>Pseudonocardiales</taxon>
        <taxon>Pseudonocardiaceae</taxon>
        <taxon>Amycolatopsis</taxon>
    </lineage>
</organism>
<keyword evidence="5" id="KW-0029">Amino-acid transport</keyword>
<feature type="transmembrane region" description="Helical" evidence="9">
    <location>
        <begin position="182"/>
        <end position="200"/>
    </location>
</feature>
<evidence type="ECO:0000256" key="3">
    <source>
        <dbReference type="ARBA" id="ARBA00022475"/>
    </source>
</evidence>
<feature type="transmembrane region" description="Helical" evidence="9">
    <location>
        <begin position="86"/>
        <end position="108"/>
    </location>
</feature>
<evidence type="ECO:0000256" key="2">
    <source>
        <dbReference type="ARBA" id="ARBA00022448"/>
    </source>
</evidence>
<keyword evidence="11" id="KW-1185">Reference proteome</keyword>
<keyword evidence="6 9" id="KW-1133">Transmembrane helix</keyword>
<comment type="subcellular location">
    <subcellularLocation>
        <location evidence="1">Cell membrane</location>
        <topology evidence="1">Multi-pass membrane protein</topology>
    </subcellularLocation>
</comment>
<keyword evidence="2" id="KW-0813">Transport</keyword>
<evidence type="ECO:0000256" key="5">
    <source>
        <dbReference type="ARBA" id="ARBA00022970"/>
    </source>
</evidence>
<evidence type="ECO:0000256" key="1">
    <source>
        <dbReference type="ARBA" id="ARBA00004651"/>
    </source>
</evidence>
<evidence type="ECO:0000256" key="7">
    <source>
        <dbReference type="ARBA" id="ARBA00023136"/>
    </source>
</evidence>
<evidence type="ECO:0000256" key="9">
    <source>
        <dbReference type="SAM" id="Phobius"/>
    </source>
</evidence>
<proteinExistence type="inferred from homology"/>
<dbReference type="PANTHER" id="PTHR11795">
    <property type="entry name" value="BRANCHED-CHAIN AMINO ACID TRANSPORT SYSTEM PERMEASE PROTEIN LIVH"/>
    <property type="match status" value="1"/>
</dbReference>
<dbReference type="Proteomes" id="UP000754495">
    <property type="component" value="Unassembled WGS sequence"/>
</dbReference>
<evidence type="ECO:0000313" key="10">
    <source>
        <dbReference type="EMBL" id="NIH80825.1"/>
    </source>
</evidence>
<keyword evidence="4 9" id="KW-0812">Transmembrane</keyword>
<comment type="similarity">
    <text evidence="8">Belongs to the binding-protein-dependent transport system permease family. LivHM subfamily.</text>
</comment>